<evidence type="ECO:0000259" key="8">
    <source>
        <dbReference type="Pfam" id="PF00891"/>
    </source>
</evidence>
<dbReference type="SUPFAM" id="SSF53335">
    <property type="entry name" value="S-adenosyl-L-methionine-dependent methyltransferases"/>
    <property type="match status" value="1"/>
</dbReference>
<gene>
    <name evidence="11" type="primary">LOC102800639</name>
</gene>
<dbReference type="Pfam" id="PF08100">
    <property type="entry name" value="Dimerisation"/>
    <property type="match status" value="1"/>
</dbReference>
<evidence type="ECO:0000256" key="4">
    <source>
        <dbReference type="ARBA" id="ARBA00037645"/>
    </source>
</evidence>
<dbReference type="RefSeq" id="XP_006820264.1">
    <property type="nucleotide sequence ID" value="XM_006820201.1"/>
</dbReference>
<proteinExistence type="predicted"/>
<evidence type="ECO:0000256" key="5">
    <source>
        <dbReference type="ARBA" id="ARBA00039116"/>
    </source>
</evidence>
<keyword evidence="3" id="KW-0949">S-adenosyl-L-methionine</keyword>
<evidence type="ECO:0000256" key="3">
    <source>
        <dbReference type="ARBA" id="ARBA00022691"/>
    </source>
</evidence>
<evidence type="ECO:0000256" key="7">
    <source>
        <dbReference type="ARBA" id="ARBA00043054"/>
    </source>
</evidence>
<dbReference type="CDD" id="cd02440">
    <property type="entry name" value="AdoMet_MTases"/>
    <property type="match status" value="1"/>
</dbReference>
<feature type="domain" description="O-methyltransferase dimerisation" evidence="9">
    <location>
        <begin position="11"/>
        <end position="84"/>
    </location>
</feature>
<evidence type="ECO:0000256" key="1">
    <source>
        <dbReference type="ARBA" id="ARBA00022603"/>
    </source>
</evidence>
<dbReference type="SUPFAM" id="SSF46785">
    <property type="entry name" value="Winged helix' DNA-binding domain"/>
    <property type="match status" value="1"/>
</dbReference>
<keyword evidence="10" id="KW-1185">Reference proteome</keyword>
<dbReference type="InterPro" id="IPR036390">
    <property type="entry name" value="WH_DNA-bd_sf"/>
</dbReference>
<sequence length="334" mass="36746">MAEAMDVFNDLHMFIISQTLITAAKLNMFDHMSGRTMTSGDLADITGGDAKVTEEMLDALVAMGYVKKEDQSYTNTVKANKYMVKSSPTSLVTMAHSRDKSYYLFSDMADAVKEGRLLKKDTGDRFKEIAEDHKKRTAFLKSMDSMIQNFRSPVLMNSFDFSSYSSACDLGGGNGGLSYSLSEKYPEMEITILDLPAVVAAAEKLAKPTGGVTSNVAFRAGDMLTDELPKVDMILLASIIHDWSLDKVNLILSRTYAALNPGGAVVIVETLYEDQKERSSITAHLFSLHMSMLGGGKQWSAFELRSLLQEHGFTDVKVKKSDFVYGVVIATKPT</sequence>
<organism evidence="10 11">
    <name type="scientific">Saccoglossus kowalevskii</name>
    <name type="common">Acorn worm</name>
    <dbReference type="NCBI Taxonomy" id="10224"/>
    <lineage>
        <taxon>Eukaryota</taxon>
        <taxon>Metazoa</taxon>
        <taxon>Hemichordata</taxon>
        <taxon>Enteropneusta</taxon>
        <taxon>Harrimaniidae</taxon>
        <taxon>Saccoglossus</taxon>
    </lineage>
</organism>
<feature type="domain" description="O-methyltransferase C-terminal" evidence="8">
    <location>
        <begin position="105"/>
        <end position="313"/>
    </location>
</feature>
<evidence type="ECO:0000256" key="6">
    <source>
        <dbReference type="ARBA" id="ARBA00040730"/>
    </source>
</evidence>
<dbReference type="Gene3D" id="1.10.10.10">
    <property type="entry name" value="Winged helix-like DNA-binding domain superfamily/Winged helix DNA-binding domain"/>
    <property type="match status" value="1"/>
</dbReference>
<dbReference type="Proteomes" id="UP000694865">
    <property type="component" value="Unplaced"/>
</dbReference>
<dbReference type="PROSITE" id="PS51683">
    <property type="entry name" value="SAM_OMT_II"/>
    <property type="match status" value="1"/>
</dbReference>
<evidence type="ECO:0000256" key="2">
    <source>
        <dbReference type="ARBA" id="ARBA00022679"/>
    </source>
</evidence>
<accession>A0ABM0MJS3</accession>
<evidence type="ECO:0000313" key="11">
    <source>
        <dbReference type="RefSeq" id="XP_006820264.1"/>
    </source>
</evidence>
<comment type="function">
    <text evidence="4">Catalyzes the transfer of a methyl group onto N-acetylserotonin, producing melatonin (N-acetyl-5-methoxytryptamine).</text>
</comment>
<name>A0ABM0MJS3_SACKO</name>
<dbReference type="InterPro" id="IPR012967">
    <property type="entry name" value="COMT_dimerisation"/>
</dbReference>
<dbReference type="PANTHER" id="PTHR43712">
    <property type="entry name" value="PUTATIVE (AFU_ORTHOLOGUE AFUA_4G14580)-RELATED"/>
    <property type="match status" value="1"/>
</dbReference>
<dbReference type="InterPro" id="IPR016461">
    <property type="entry name" value="COMT-like"/>
</dbReference>
<keyword evidence="2" id="KW-0808">Transferase</keyword>
<dbReference type="Pfam" id="PF00891">
    <property type="entry name" value="Methyltransf_2"/>
    <property type="match status" value="1"/>
</dbReference>
<dbReference type="InterPro" id="IPR001077">
    <property type="entry name" value="COMT_C"/>
</dbReference>
<dbReference type="Gene3D" id="3.40.50.150">
    <property type="entry name" value="Vaccinia Virus protein VP39"/>
    <property type="match status" value="1"/>
</dbReference>
<protein>
    <recommendedName>
        <fullName evidence="6">Acetylserotonin O-methyltransferase</fullName>
        <ecNumber evidence="5">2.1.1.4</ecNumber>
    </recommendedName>
    <alternativeName>
        <fullName evidence="7">Hydroxyindole O-methyltransferase</fullName>
    </alternativeName>
</protein>
<dbReference type="InterPro" id="IPR029063">
    <property type="entry name" value="SAM-dependent_MTases_sf"/>
</dbReference>
<dbReference type="InterPro" id="IPR036388">
    <property type="entry name" value="WH-like_DNA-bd_sf"/>
</dbReference>
<dbReference type="EC" id="2.1.1.4" evidence="5"/>
<dbReference type="GeneID" id="102800639"/>
<dbReference type="PIRSF" id="PIRSF005739">
    <property type="entry name" value="O-mtase"/>
    <property type="match status" value="1"/>
</dbReference>
<reference evidence="11" key="1">
    <citation type="submission" date="2025-08" db="UniProtKB">
        <authorList>
            <consortium name="RefSeq"/>
        </authorList>
    </citation>
    <scope>IDENTIFICATION</scope>
    <source>
        <tissue evidence="11">Testes</tissue>
    </source>
</reference>
<evidence type="ECO:0000259" key="9">
    <source>
        <dbReference type="Pfam" id="PF08100"/>
    </source>
</evidence>
<evidence type="ECO:0000313" key="10">
    <source>
        <dbReference type="Proteomes" id="UP000694865"/>
    </source>
</evidence>
<keyword evidence="1" id="KW-0489">Methyltransferase</keyword>
<dbReference type="PANTHER" id="PTHR43712:SF2">
    <property type="entry name" value="O-METHYLTRANSFERASE CICE"/>
    <property type="match status" value="1"/>
</dbReference>